<proteinExistence type="predicted"/>
<organism evidence="3 4">
    <name type="scientific">Lentzea tibetensis</name>
    <dbReference type="NCBI Taxonomy" id="2591470"/>
    <lineage>
        <taxon>Bacteria</taxon>
        <taxon>Bacillati</taxon>
        <taxon>Actinomycetota</taxon>
        <taxon>Actinomycetes</taxon>
        <taxon>Pseudonocardiales</taxon>
        <taxon>Pseudonocardiaceae</taxon>
        <taxon>Lentzea</taxon>
    </lineage>
</organism>
<dbReference type="Pfam" id="PF13529">
    <property type="entry name" value="Peptidase_C39_2"/>
    <property type="match status" value="1"/>
</dbReference>
<gene>
    <name evidence="3" type="ORF">FKR81_32820</name>
</gene>
<dbReference type="Gene3D" id="3.90.70.10">
    <property type="entry name" value="Cysteine proteinases"/>
    <property type="match status" value="1"/>
</dbReference>
<accession>A0A563EJY8</accession>
<dbReference type="AlphaFoldDB" id="A0A563EJY8"/>
<dbReference type="OrthoDB" id="1655016at2"/>
<evidence type="ECO:0000313" key="4">
    <source>
        <dbReference type="Proteomes" id="UP000316639"/>
    </source>
</evidence>
<dbReference type="InterPro" id="IPR039564">
    <property type="entry name" value="Peptidase_C39-like"/>
</dbReference>
<keyword evidence="4" id="KW-1185">Reference proteome</keyword>
<feature type="signal peptide" evidence="1">
    <location>
        <begin position="1"/>
        <end position="23"/>
    </location>
</feature>
<dbReference type="InterPro" id="IPR038765">
    <property type="entry name" value="Papain-like_cys_pep_sf"/>
</dbReference>
<dbReference type="SUPFAM" id="SSF54001">
    <property type="entry name" value="Cysteine proteinases"/>
    <property type="match status" value="1"/>
</dbReference>
<sequence length="182" mass="19936">MRIIAVIVALAAAMGLVTGTAAAVDKSVPFQYQQQETGYWCAAASARIALTAKGKYVPQATLASYMGIRPDIGLPNINNLKNALNHYTGVGYYQVKQWGSDAELRTRLLADVKFNVDRGWATVINVTRLGGRSYPGGHYAVIVGYRDSTHYAISDPAYPQHQRIWLTVSDVTSGIKLRRYVA</sequence>
<dbReference type="RefSeq" id="WP_146358031.1">
    <property type="nucleotide sequence ID" value="NZ_VOBR01000027.1"/>
</dbReference>
<evidence type="ECO:0000256" key="1">
    <source>
        <dbReference type="SAM" id="SignalP"/>
    </source>
</evidence>
<dbReference type="EMBL" id="VOBR01000027">
    <property type="protein sequence ID" value="TWP47244.1"/>
    <property type="molecule type" value="Genomic_DNA"/>
</dbReference>
<evidence type="ECO:0000313" key="3">
    <source>
        <dbReference type="EMBL" id="TWP47244.1"/>
    </source>
</evidence>
<feature type="domain" description="Peptidase C39-like" evidence="2">
    <location>
        <begin position="27"/>
        <end position="157"/>
    </location>
</feature>
<evidence type="ECO:0000259" key="2">
    <source>
        <dbReference type="Pfam" id="PF13529"/>
    </source>
</evidence>
<keyword evidence="1" id="KW-0732">Signal</keyword>
<reference evidence="3 4" key="1">
    <citation type="submission" date="2019-07" db="EMBL/GenBank/DDBJ databases">
        <title>Lentzea xizangensis sp. nov., isolated from Qinghai-Tibetan Plateau Soils.</title>
        <authorList>
            <person name="Huang J."/>
        </authorList>
    </citation>
    <scope>NUCLEOTIDE SEQUENCE [LARGE SCALE GENOMIC DNA]</scope>
    <source>
        <strain evidence="3 4">FXJ1.1311</strain>
    </source>
</reference>
<name>A0A563EJY8_9PSEU</name>
<comment type="caution">
    <text evidence="3">The sequence shown here is derived from an EMBL/GenBank/DDBJ whole genome shotgun (WGS) entry which is preliminary data.</text>
</comment>
<dbReference type="Proteomes" id="UP000316639">
    <property type="component" value="Unassembled WGS sequence"/>
</dbReference>
<feature type="chain" id="PRO_5022156936" description="Peptidase C39-like domain-containing protein" evidence="1">
    <location>
        <begin position="24"/>
        <end position="182"/>
    </location>
</feature>
<protein>
    <recommendedName>
        <fullName evidence="2">Peptidase C39-like domain-containing protein</fullName>
    </recommendedName>
</protein>